<name>A0A7S0FVL8_9STRA</name>
<proteinExistence type="predicted"/>
<accession>A0A7S0FVL8</accession>
<dbReference type="AlphaFoldDB" id="A0A7S0FVL8"/>
<reference evidence="1" key="1">
    <citation type="submission" date="2021-01" db="EMBL/GenBank/DDBJ databases">
        <authorList>
            <person name="Corre E."/>
            <person name="Pelletier E."/>
            <person name="Niang G."/>
            <person name="Scheremetjew M."/>
            <person name="Finn R."/>
            <person name="Kale V."/>
            <person name="Holt S."/>
            <person name="Cochrane G."/>
            <person name="Meng A."/>
            <person name="Brown T."/>
            <person name="Cohen L."/>
        </authorList>
    </citation>
    <scope>NUCLEOTIDE SEQUENCE</scope>
    <source>
        <strain evidence="1">CCMP3303</strain>
    </source>
</reference>
<dbReference type="EMBL" id="HBEJ01019474">
    <property type="protein sequence ID" value="CAD8381081.1"/>
    <property type="molecule type" value="Transcribed_RNA"/>
</dbReference>
<sequence length="185" mass="20361">MDRRCSTGSMRMPARSLTMGATPLGMAPAADRLINVSPNSEFSRMEIALQMRAEDIESEALTHQGTLLPREERSRSARDRFINKVLARLNARHAYTSGTIFSRGHFLSDTSRMVSGSLAYIQGKAGDEMDESSCELRGEHHYHSSTIVAAEEGCVVMLFQRESLIAFFDAHPGVLLSLLGTQAVV</sequence>
<protein>
    <submittedName>
        <fullName evidence="1">Uncharacterized protein</fullName>
    </submittedName>
</protein>
<organism evidence="1">
    <name type="scientific">Minutocellus polymorphus</name>
    <dbReference type="NCBI Taxonomy" id="265543"/>
    <lineage>
        <taxon>Eukaryota</taxon>
        <taxon>Sar</taxon>
        <taxon>Stramenopiles</taxon>
        <taxon>Ochrophyta</taxon>
        <taxon>Bacillariophyta</taxon>
        <taxon>Mediophyceae</taxon>
        <taxon>Cymatosirophycidae</taxon>
        <taxon>Cymatosirales</taxon>
        <taxon>Cymatosiraceae</taxon>
        <taxon>Minutocellus</taxon>
    </lineage>
</organism>
<evidence type="ECO:0000313" key="1">
    <source>
        <dbReference type="EMBL" id="CAD8381081.1"/>
    </source>
</evidence>
<gene>
    <name evidence="1" type="ORF">MPOL1434_LOCUS11355</name>
</gene>